<protein>
    <submittedName>
        <fullName evidence="2">Uncharacterized protein</fullName>
    </submittedName>
</protein>
<dbReference type="AlphaFoldDB" id="A0AAD9AH54"/>
<proteinExistence type="predicted"/>
<evidence type="ECO:0000313" key="2">
    <source>
        <dbReference type="EMBL" id="KAK1845494.1"/>
    </source>
</evidence>
<organism evidence="2 3">
    <name type="scientific">Colletotrichum chrysophilum</name>
    <dbReference type="NCBI Taxonomy" id="1836956"/>
    <lineage>
        <taxon>Eukaryota</taxon>
        <taxon>Fungi</taxon>
        <taxon>Dikarya</taxon>
        <taxon>Ascomycota</taxon>
        <taxon>Pezizomycotina</taxon>
        <taxon>Sordariomycetes</taxon>
        <taxon>Hypocreomycetidae</taxon>
        <taxon>Glomerellales</taxon>
        <taxon>Glomerellaceae</taxon>
        <taxon>Colletotrichum</taxon>
        <taxon>Colletotrichum gloeosporioides species complex</taxon>
    </lineage>
</organism>
<dbReference type="Proteomes" id="UP001243330">
    <property type="component" value="Unassembled WGS sequence"/>
</dbReference>
<dbReference type="EMBL" id="JAQOWY010000270">
    <property type="protein sequence ID" value="KAK1845494.1"/>
    <property type="molecule type" value="Genomic_DNA"/>
</dbReference>
<gene>
    <name evidence="2" type="ORF">CCHR01_11869</name>
</gene>
<sequence>MPFLGRLSRYGIDNLRCQKLWDLEIQRLRQLNLSAEEGLKPRIDPGDTFLQGKVEGKMFEDIESLARKVQYALFVCIVDDAVETQDYPLSSSAAEFALDCYRTLRRFRHRDAQPRVPGMHPNTAPIVYGPDRRRTKERIGVVEGIATRPRQTRVRKAKAGAPLEHKLEATEDTSEISAQDKDKLEATENIPRDWSHTFHYLVDQITATMAQIAITVSETFEGQTTLRDDSPIIDRHVQEHTAVSQWLAECINGVLLNLGDPKSWWEGDRFIDSCALVFDAGSKPTKTLLYQNNHGRISGSSDTVALSFSSVALGTVWKLSDMITSRTHNFDLENGMNNLPELHIELHLDLENKFTGKRVDKTKPPARIYSMIDYMILMIPLSLADPLCGEGNRNTLKLISSLSAFGVPTPHQIQIQGFVALKLDSHVVSGSNSKAEGVSTDSTPEIFISWRGLRPRNSDKLQFGGSSSLLTSFLLGERDCLLEREAVERDETARSVGLLSRTKFQLRKRTKSREKILEIARNWTIQEKAIVVPCLNYVIFVAVLTIVLVAGGMTCAFVVGERIPGVDPFNLTNFSWLVGGLSILLAKSLRVSEWTWRDFLLGRVSCRTVQELSDVTGLDPQDILAFLLSSEIDGILLTGGPFKKAFSRCSEIDGFSIDVKPNLRTLLASGIILIDVLTLEGPALLWLRLVPGYRGPNTVHPSSKGENDWPKVCKDPPRLHGDGDAVVSVDDSFSWIKILGVYNLKGVEFR</sequence>
<reference evidence="2" key="1">
    <citation type="submission" date="2023-01" db="EMBL/GenBank/DDBJ databases">
        <title>Colletotrichum chrysophilum M932 genome sequence.</title>
        <authorList>
            <person name="Baroncelli R."/>
        </authorList>
    </citation>
    <scope>NUCLEOTIDE SEQUENCE</scope>
    <source>
        <strain evidence="2">M932</strain>
    </source>
</reference>
<keyword evidence="1" id="KW-1133">Transmembrane helix</keyword>
<evidence type="ECO:0000256" key="1">
    <source>
        <dbReference type="SAM" id="Phobius"/>
    </source>
</evidence>
<evidence type="ECO:0000313" key="3">
    <source>
        <dbReference type="Proteomes" id="UP001243330"/>
    </source>
</evidence>
<accession>A0AAD9AH54</accession>
<keyword evidence="1" id="KW-0472">Membrane</keyword>
<feature type="transmembrane region" description="Helical" evidence="1">
    <location>
        <begin position="537"/>
        <end position="559"/>
    </location>
</feature>
<name>A0AAD9AH54_9PEZI</name>
<comment type="caution">
    <text evidence="2">The sequence shown here is derived from an EMBL/GenBank/DDBJ whole genome shotgun (WGS) entry which is preliminary data.</text>
</comment>
<keyword evidence="3" id="KW-1185">Reference proteome</keyword>
<keyword evidence="1" id="KW-0812">Transmembrane</keyword>